<dbReference type="PANTHER" id="PTHR42982">
    <property type="entry name" value="SEC-INDEPENDENT PROTEIN TRANSLOCASE PROTEIN TATA"/>
    <property type="match status" value="1"/>
</dbReference>
<comment type="subunit">
    <text evidence="9">The Tat system comprises two distinct complexes: a TatABC complex, containing multiple copies of TatA, TatB and TatC subunits, and a separate TatA complex, containing only TatA subunits. Substrates initially bind to the TatABC complex, which probably triggers association of the separate TatA complex to form the active translocon.</text>
</comment>
<dbReference type="Gene3D" id="1.20.5.3310">
    <property type="match status" value="1"/>
</dbReference>
<dbReference type="NCBIfam" id="TIGR01411">
    <property type="entry name" value="tatAE"/>
    <property type="match status" value="1"/>
</dbReference>
<name>A0A4P6F5N1_9MICO</name>
<organism evidence="11 12">
    <name type="scientific">Xylanimonas protaetiae</name>
    <dbReference type="NCBI Taxonomy" id="2509457"/>
    <lineage>
        <taxon>Bacteria</taxon>
        <taxon>Bacillati</taxon>
        <taxon>Actinomycetota</taxon>
        <taxon>Actinomycetes</taxon>
        <taxon>Micrococcales</taxon>
        <taxon>Promicromonosporaceae</taxon>
        <taxon>Xylanimonas</taxon>
    </lineage>
</organism>
<accession>A0A4P6F5N1</accession>
<keyword evidence="8 9" id="KW-0472">Membrane</keyword>
<evidence type="ECO:0000313" key="12">
    <source>
        <dbReference type="Proteomes" id="UP000292118"/>
    </source>
</evidence>
<keyword evidence="3 9" id="KW-1003">Cell membrane</keyword>
<dbReference type="InterPro" id="IPR006312">
    <property type="entry name" value="TatA/E"/>
</dbReference>
<gene>
    <name evidence="9" type="primary">tatA</name>
    <name evidence="11" type="ORF">ET471_14090</name>
</gene>
<comment type="subcellular location">
    <subcellularLocation>
        <location evidence="1 9">Cell membrane</location>
        <topology evidence="1 9">Single-pass membrane protein</topology>
    </subcellularLocation>
</comment>
<evidence type="ECO:0000256" key="6">
    <source>
        <dbReference type="ARBA" id="ARBA00022989"/>
    </source>
</evidence>
<dbReference type="GO" id="GO:0008320">
    <property type="term" value="F:protein transmembrane transporter activity"/>
    <property type="evidence" value="ECO:0007669"/>
    <property type="project" value="UniProtKB-UniRule"/>
</dbReference>
<comment type="similarity">
    <text evidence="9">Belongs to the TatA/E family.</text>
</comment>
<reference evidence="11 12" key="1">
    <citation type="submission" date="2019-01" db="EMBL/GenBank/DDBJ databases">
        <title>Genome sequencing of strain FW10M-9.</title>
        <authorList>
            <person name="Heo J."/>
            <person name="Kim S.-J."/>
            <person name="Kim J.-S."/>
            <person name="Hong S.-B."/>
            <person name="Kwon S.-W."/>
        </authorList>
    </citation>
    <scope>NUCLEOTIDE SEQUENCE [LARGE SCALE GENOMIC DNA]</scope>
    <source>
        <strain evidence="11 12">FW10M-9</strain>
    </source>
</reference>
<evidence type="ECO:0000256" key="1">
    <source>
        <dbReference type="ARBA" id="ARBA00004162"/>
    </source>
</evidence>
<keyword evidence="2 9" id="KW-0813">Transport</keyword>
<dbReference type="NCBIfam" id="NF001854">
    <property type="entry name" value="PRK00575.1"/>
    <property type="match status" value="1"/>
</dbReference>
<protein>
    <recommendedName>
        <fullName evidence="9">Sec-independent protein translocase protein TatA</fullName>
    </recommendedName>
</protein>
<dbReference type="Proteomes" id="UP000292118">
    <property type="component" value="Chromosome"/>
</dbReference>
<keyword evidence="7 9" id="KW-0811">Translocation</keyword>
<dbReference type="PANTHER" id="PTHR42982:SF8">
    <property type="entry name" value="SEC-INDEPENDENT PROTEIN TRANSLOCASE PROTEIN TATA"/>
    <property type="match status" value="1"/>
</dbReference>
<dbReference type="AlphaFoldDB" id="A0A4P6F5N1"/>
<comment type="function">
    <text evidence="9">Part of the twin-arginine translocation (Tat) system that transports large folded proteins containing a characteristic twin-arginine motif in their signal peptide across membranes. TatA could form the protein-conducting channel of the Tat system.</text>
</comment>
<evidence type="ECO:0000256" key="8">
    <source>
        <dbReference type="ARBA" id="ARBA00023136"/>
    </source>
</evidence>
<evidence type="ECO:0000256" key="5">
    <source>
        <dbReference type="ARBA" id="ARBA00022927"/>
    </source>
</evidence>
<sequence length="89" mass="9219">MLRGGLQPWHIILVLVVIFLLFGANRLPGLAKSVGESLKIFKKEIKDLTDDGTPAPAAPPATPPAAPAPPASTDQGPLPGTVDPNHPKA</sequence>
<dbReference type="OrthoDB" id="5245163at2"/>
<feature type="transmembrane region" description="Helical" evidence="9">
    <location>
        <begin position="6"/>
        <end position="24"/>
    </location>
</feature>
<evidence type="ECO:0000256" key="9">
    <source>
        <dbReference type="HAMAP-Rule" id="MF_00236"/>
    </source>
</evidence>
<dbReference type="Pfam" id="PF02416">
    <property type="entry name" value="TatA_B_E"/>
    <property type="match status" value="1"/>
</dbReference>
<keyword evidence="4 9" id="KW-0812">Transmembrane</keyword>
<dbReference type="GO" id="GO:0043953">
    <property type="term" value="P:protein transport by the Tat complex"/>
    <property type="evidence" value="ECO:0007669"/>
    <property type="project" value="UniProtKB-UniRule"/>
</dbReference>
<feature type="region of interest" description="Disordered" evidence="10">
    <location>
        <begin position="49"/>
        <end position="89"/>
    </location>
</feature>
<evidence type="ECO:0000256" key="2">
    <source>
        <dbReference type="ARBA" id="ARBA00022448"/>
    </source>
</evidence>
<keyword evidence="12" id="KW-1185">Reference proteome</keyword>
<dbReference type="KEGG" id="xya:ET471_14090"/>
<evidence type="ECO:0000313" key="11">
    <source>
        <dbReference type="EMBL" id="QAY71022.1"/>
    </source>
</evidence>
<dbReference type="GO" id="GO:0033281">
    <property type="term" value="C:TAT protein transport complex"/>
    <property type="evidence" value="ECO:0007669"/>
    <property type="project" value="UniProtKB-UniRule"/>
</dbReference>
<evidence type="ECO:0000256" key="3">
    <source>
        <dbReference type="ARBA" id="ARBA00022475"/>
    </source>
</evidence>
<evidence type="ECO:0000256" key="10">
    <source>
        <dbReference type="SAM" id="MobiDB-lite"/>
    </source>
</evidence>
<keyword evidence="5 9" id="KW-0653">Protein transport</keyword>
<dbReference type="EMBL" id="CP035493">
    <property type="protein sequence ID" value="QAY71022.1"/>
    <property type="molecule type" value="Genomic_DNA"/>
</dbReference>
<dbReference type="HAMAP" id="MF_00236">
    <property type="entry name" value="TatA_E"/>
    <property type="match status" value="1"/>
</dbReference>
<dbReference type="RefSeq" id="WP_129189322.1">
    <property type="nucleotide sequence ID" value="NZ_CP035493.1"/>
</dbReference>
<keyword evidence="6 9" id="KW-1133">Transmembrane helix</keyword>
<evidence type="ECO:0000256" key="4">
    <source>
        <dbReference type="ARBA" id="ARBA00022692"/>
    </source>
</evidence>
<evidence type="ECO:0000256" key="7">
    <source>
        <dbReference type="ARBA" id="ARBA00023010"/>
    </source>
</evidence>
<feature type="compositionally biased region" description="Pro residues" evidence="10">
    <location>
        <begin position="56"/>
        <end position="70"/>
    </location>
</feature>
<proteinExistence type="inferred from homology"/>
<dbReference type="InterPro" id="IPR003369">
    <property type="entry name" value="TatA/B/E"/>
</dbReference>